<reference evidence="4" key="3">
    <citation type="submission" date="2025-08" db="UniProtKB">
        <authorList>
            <consortium name="Ensembl"/>
        </authorList>
    </citation>
    <scope>IDENTIFICATION</scope>
</reference>
<dbReference type="InterPro" id="IPR047450">
    <property type="entry name" value="Tudor_TDRD15_rpt1"/>
</dbReference>
<dbReference type="Pfam" id="PF00567">
    <property type="entry name" value="TUDOR"/>
    <property type="match status" value="7"/>
</dbReference>
<dbReference type="InterPro" id="IPR050621">
    <property type="entry name" value="Tudor_domain_containing"/>
</dbReference>
<evidence type="ECO:0000256" key="1">
    <source>
        <dbReference type="SAM" id="MobiDB-lite"/>
    </source>
</evidence>
<feature type="compositionally biased region" description="Basic and acidic residues" evidence="1">
    <location>
        <begin position="1496"/>
        <end position="1514"/>
    </location>
</feature>
<dbReference type="SMART" id="SM00333">
    <property type="entry name" value="TUDOR"/>
    <property type="match status" value="7"/>
</dbReference>
<feature type="compositionally biased region" description="Polar residues" evidence="1">
    <location>
        <begin position="1531"/>
        <end position="1550"/>
    </location>
</feature>
<dbReference type="SUPFAM" id="SSF63748">
    <property type="entry name" value="Tudor/PWWP/MBT"/>
    <property type="match status" value="7"/>
</dbReference>
<accession>W5LS73</accession>
<dbReference type="PANTHER" id="PTHR22948">
    <property type="entry name" value="TUDOR DOMAIN CONTAINING PROTEIN"/>
    <property type="match status" value="1"/>
</dbReference>
<dbReference type="PANTHER" id="PTHR22948:SF7">
    <property type="entry name" value="TUDOR DOMAIN-CONTAINING PROTEIN 15"/>
    <property type="match status" value="1"/>
</dbReference>
<organism evidence="4 5">
    <name type="scientific">Astyanax mexicanus</name>
    <name type="common">Blind cave fish</name>
    <name type="synonym">Astyanax fasciatus mexicanus</name>
    <dbReference type="NCBI Taxonomy" id="7994"/>
    <lineage>
        <taxon>Eukaryota</taxon>
        <taxon>Metazoa</taxon>
        <taxon>Chordata</taxon>
        <taxon>Craniata</taxon>
        <taxon>Vertebrata</taxon>
        <taxon>Euteleostomi</taxon>
        <taxon>Actinopterygii</taxon>
        <taxon>Neopterygii</taxon>
        <taxon>Teleostei</taxon>
        <taxon>Ostariophysi</taxon>
        <taxon>Characiformes</taxon>
        <taxon>Characoidei</taxon>
        <taxon>Acestrorhamphidae</taxon>
        <taxon>Acestrorhamphinae</taxon>
        <taxon>Astyanax</taxon>
    </lineage>
</organism>
<feature type="region of interest" description="Disordered" evidence="1">
    <location>
        <begin position="1427"/>
        <end position="1568"/>
    </location>
</feature>
<evidence type="ECO:0000256" key="2">
    <source>
        <dbReference type="SAM" id="SignalP"/>
    </source>
</evidence>
<feature type="domain" description="Tudor" evidence="3">
    <location>
        <begin position="1316"/>
        <end position="1375"/>
    </location>
</feature>
<feature type="domain" description="Tudor" evidence="3">
    <location>
        <begin position="329"/>
        <end position="387"/>
    </location>
</feature>
<dbReference type="InParanoid" id="W5LS73"/>
<feature type="compositionally biased region" description="Basic and acidic residues" evidence="1">
    <location>
        <begin position="1521"/>
        <end position="1530"/>
    </location>
</feature>
<sequence>MASGILPASFHLFCVSQTFFFVIQTPQTWIHPSNKDSQLSVPFALWPVDLKLTHVDCNPGDTLVHFQGQYLTICELDYNILQVEIQNAEKTQASLSVSDFCLVEDVLSSRWYRGRVQNKQEELHDVFLLDYGNVLTVSPDHLAAISDALLVLPPKIVCGFFANVLPIQECWDSESEKYFSSMIGTHIRGFIHGLLPYKVFLLEAPDITKDLVQLHLGRLVDTDSFLLLVEMLLEMPVQQSCQSVPDLLLEKRSAQEFSFKSSSLRGFENILSLSQTTLAVGQKEKARVTAAVNPELFYCQPSSVANDLIEMTEKLAIACESRTRDHRDAENLGLLCAVKGKDEKWHRGFVQCLPVSSQVRVMFVDYGYCEFVKVENVLQLPSQFLLKPTMAYPCSLSCESDSDENTKCQQLAILKGALLGKEVVFTVDGCSKEQNVLPVTLCSVDELAQLKTVHFDELKNSDVNKYEHILDYFPECCVNKMNGMKSPEELFLFEEIQDGSVFEGYVEFVQNPNEFWIRTARCDDRFEDMMNKLTDYFSGLKLNEEVLEDPEPGVLCCAMYEQDLHYYRAIVVDILEKGAEVFFIDFGNTEKVPSMLIKKIPSQFAVEPPFVISCSLAHAMPLDDCWTMATNNFFRKAISNKAMMVHVIHKRNDTLAVELCEKGTENCESITSLMMRENLAGYWKNDLTATPVDFLNEKNKTPQKKNRKSCKSVAQKPDVSRLQEQHFSTQNVVVEKQAHTRESHAEDIFRPPKIQLGSEISVLCTHVTSPSDFWCQNKKHKDDLDRLINKLQDFYQTHSPVFLPHSLCCAVKFHQDNMWYRGLALEVSNEDVEVILVDYGMVVKDSLKNIRALLPEFIELETQAFRCSLYNLIEPVQEKVWSKEACTFFKDFVSGSFSNLTCSVYSQLFVVNKGICNVVDLHTPHQKASSCLVEKGVAVEISYPKELVPSAQACSFVYSSFNISIGSEELVYATHVDGPWEIYLQLDRNSIIIDELMESIQKESEKVLSQAHSTDNTGPVCLAKYFGDTKWYRAISWPAQSSQHLNVFFVDYGNKQVAEKDSVLPIPRKSVNLLSIPMQALKCSLSDVPEREHLPEVNAWLKKTIINRAIQAKFVAKNNSGHFLCELFDGNLHINEKVKELFAIQGDKDAVSSGKRSSDCSKEDMNLPDMGKKFKTKDRGHVKSVGRVQGKSHCRKASKVKLSHVNHNQNSRFSKDDQSKEINDQKSKKNQISRNVLSEKSHMKRTFKIQTSVLPKMRDLPNVKIKPGSRGVGYISHCNSAERFFIQMEKDEQTILKIGEDLNSSLFTDNMQHVSEVNVGDLVAAKYEDDMALYRAVVTNIASSGVLTVEFVDYGNTATINRKNAYLLTSQFLTHARLSIPCTLSNPEAFQDTDRLMKEAHDKALIVEFVRNLGNAWVLRFRTKPLQESGENCPSDRKDNEIPASEQCKSKQELNMTEVVAKNKEQNHGTSQAEKPRMNEETRKNKQTRRTTNKVVQKDSLGKKLKSRAADHLQKLNTNIRHKDTNKGQDQKQLNSSKGHLQRKQLTVSVKNPEHESSEEQDVRESEQSVLGDTYTEDLMDDKDQVQHLFFAPVKMDVEYSGFAAAVITPGEFYIVLEDLLLAMNAVSNILEGLPEVLSPLPESHLICGTGCLVRCGEKNKWCRAELVQCDDDSVIINLVDYGHYAHIPRQDVNKLKKLPSELARLPKITYPCLLRGVKSTNGSQWSDSAVVFFQKCMAQGNLQIYFRHYVSDAQWEIDVVTEGRNIAKDLVDASHACYTDSIVPIHLELVSPGGSCISSAKLILLVFFYVFS</sequence>
<name>W5LS73_ASTMX</name>
<dbReference type="STRING" id="7994.ENSAMXP00000025767"/>
<feature type="region of interest" description="Disordered" evidence="1">
    <location>
        <begin position="1150"/>
        <end position="1240"/>
    </location>
</feature>
<feature type="compositionally biased region" description="Basic residues" evidence="1">
    <location>
        <begin position="1173"/>
        <end position="1204"/>
    </location>
</feature>
<feature type="signal peptide" evidence="2">
    <location>
        <begin position="1"/>
        <end position="20"/>
    </location>
</feature>
<dbReference type="CDD" id="cd20436">
    <property type="entry name" value="Tudor_TDRD15_rpt1"/>
    <property type="match status" value="1"/>
</dbReference>
<dbReference type="eggNOG" id="KOG2039">
    <property type="taxonomic scope" value="Eukaryota"/>
</dbReference>
<feature type="compositionally biased region" description="Basic and acidic residues" evidence="1">
    <location>
        <begin position="1213"/>
        <end position="1227"/>
    </location>
</feature>
<keyword evidence="2" id="KW-0732">Signal</keyword>
<proteinExistence type="predicted"/>
<dbReference type="HOGENOM" id="CLU_001126_2_0_1"/>
<dbReference type="Gene3D" id="2.40.50.90">
    <property type="match status" value="7"/>
</dbReference>
<evidence type="ECO:0000313" key="5">
    <source>
        <dbReference type="Proteomes" id="UP000018467"/>
    </source>
</evidence>
<dbReference type="Ensembl" id="ENSAMXT00000025787.2">
    <property type="protein sequence ID" value="ENSAMXP00000025767.2"/>
    <property type="gene ID" value="ENSAMXG00000025061.2"/>
</dbReference>
<reference evidence="4" key="4">
    <citation type="submission" date="2025-09" db="UniProtKB">
        <authorList>
            <consortium name="Ensembl"/>
        </authorList>
    </citation>
    <scope>IDENTIFICATION</scope>
</reference>
<dbReference type="GeneTree" id="ENSGT00940000162581"/>
<evidence type="ECO:0000313" key="4">
    <source>
        <dbReference type="Ensembl" id="ENSAMXP00000025767.2"/>
    </source>
</evidence>
<evidence type="ECO:0000259" key="3">
    <source>
        <dbReference type="PROSITE" id="PS50304"/>
    </source>
</evidence>
<feature type="domain" description="Tudor" evidence="3">
    <location>
        <begin position="1645"/>
        <end position="1703"/>
    </location>
</feature>
<feature type="domain" description="Tudor" evidence="3">
    <location>
        <begin position="1014"/>
        <end position="1073"/>
    </location>
</feature>
<protein>
    <submittedName>
        <fullName evidence="4">Tudor domain containing 15</fullName>
    </submittedName>
</protein>
<feature type="compositionally biased region" description="Basic and acidic residues" evidence="1">
    <location>
        <begin position="1552"/>
        <end position="1567"/>
    </location>
</feature>
<dbReference type="Bgee" id="ENSAMXG00000025061">
    <property type="expression patterns" value="Expressed in testis and 2 other cell types or tissues"/>
</dbReference>
<feature type="domain" description="Tudor" evidence="3">
    <location>
        <begin position="94"/>
        <end position="152"/>
    </location>
</feature>
<dbReference type="GO" id="GO:0030719">
    <property type="term" value="P:P granule organization"/>
    <property type="evidence" value="ECO:0007669"/>
    <property type="project" value="UniProtKB-ARBA"/>
</dbReference>
<feature type="chain" id="PRO_5017433431" evidence="2">
    <location>
        <begin position="21"/>
        <end position="1813"/>
    </location>
</feature>
<reference evidence="5" key="2">
    <citation type="journal article" date="2014" name="Nat. Commun.">
        <title>The cavefish genome reveals candidate genes for eye loss.</title>
        <authorList>
            <person name="McGaugh S.E."/>
            <person name="Gross J.B."/>
            <person name="Aken B."/>
            <person name="Blin M."/>
            <person name="Borowsky R."/>
            <person name="Chalopin D."/>
            <person name="Hinaux H."/>
            <person name="Jeffery W.R."/>
            <person name="Keene A."/>
            <person name="Ma L."/>
            <person name="Minx P."/>
            <person name="Murphy D."/>
            <person name="O'Quin K.E."/>
            <person name="Retaux S."/>
            <person name="Rohner N."/>
            <person name="Searle S.M."/>
            <person name="Stahl B.A."/>
            <person name="Tabin C."/>
            <person name="Volff J.N."/>
            <person name="Yoshizawa M."/>
            <person name="Warren W.C."/>
        </authorList>
    </citation>
    <scope>NUCLEOTIDE SEQUENCE [LARGE SCALE GENOMIC DNA]</scope>
    <source>
        <strain evidence="5">female</strain>
    </source>
</reference>
<feature type="compositionally biased region" description="Basic and acidic residues" evidence="1">
    <location>
        <begin position="1474"/>
        <end position="1484"/>
    </location>
</feature>
<dbReference type="Proteomes" id="UP000018467">
    <property type="component" value="Unassembled WGS sequence"/>
</dbReference>
<feature type="domain" description="Tudor" evidence="3">
    <location>
        <begin position="802"/>
        <end position="860"/>
    </location>
</feature>
<dbReference type="InterPro" id="IPR035437">
    <property type="entry name" value="SNase_OB-fold_sf"/>
</dbReference>
<dbReference type="PROSITE" id="PS50304">
    <property type="entry name" value="TUDOR"/>
    <property type="match status" value="7"/>
</dbReference>
<feature type="domain" description="Tudor" evidence="3">
    <location>
        <begin position="549"/>
        <end position="607"/>
    </location>
</feature>
<keyword evidence="5" id="KW-1185">Reference proteome</keyword>
<dbReference type="InterPro" id="IPR002999">
    <property type="entry name" value="Tudor"/>
</dbReference>
<dbReference type="FunFam" id="2.30.30.140:FF:000018">
    <property type="entry name" value="Serine/threonine-protein kinase 31"/>
    <property type="match status" value="1"/>
</dbReference>
<reference evidence="5" key="1">
    <citation type="submission" date="2013-03" db="EMBL/GenBank/DDBJ databases">
        <authorList>
            <person name="Jeffery W."/>
            <person name="Warren W."/>
            <person name="Wilson R.K."/>
        </authorList>
    </citation>
    <scope>NUCLEOTIDE SEQUENCE</scope>
    <source>
        <strain evidence="5">female</strain>
    </source>
</reference>
<feature type="compositionally biased region" description="Basic and acidic residues" evidence="1">
    <location>
        <begin position="1150"/>
        <end position="1165"/>
    </location>
</feature>
<dbReference type="Gene3D" id="2.30.30.140">
    <property type="match status" value="7"/>
</dbReference>